<dbReference type="RefSeq" id="XP_952757.1">
    <property type="nucleotide sequence ID" value="XM_947664.1"/>
</dbReference>
<dbReference type="InterPro" id="IPR054708">
    <property type="entry name" value="MTPAP-like_central"/>
</dbReference>
<dbReference type="FunCoup" id="Q4UAM0">
    <property type="interactions" value="289"/>
</dbReference>
<dbReference type="InterPro" id="IPR043519">
    <property type="entry name" value="NT_sf"/>
</dbReference>
<dbReference type="GO" id="GO:0031123">
    <property type="term" value="P:RNA 3'-end processing"/>
    <property type="evidence" value="ECO:0007669"/>
    <property type="project" value="TreeGrafter"/>
</dbReference>
<dbReference type="Gene3D" id="3.30.460.10">
    <property type="entry name" value="Beta Polymerase, domain 2"/>
    <property type="match status" value="1"/>
</dbReference>
<dbReference type="Proteomes" id="UP000001950">
    <property type="component" value="Chromosome 4"/>
</dbReference>
<sequence length="475" mass="54970">MSITLYKRCLKLHNFSLSFLQYNQKLLDFSHNSYFPLFLRALSNISGSKNLKDTKTINLTYEKVSDPDFDDFDEDEPLYPEPFNEVQNISLSKLISFRNSLSQSEEPHSESEVEKSQIEDLKLRKLDVHDESPVKNGLNDLDLKSRNERISEFLEKILREKVNRKCSVSFFGSAINGLWTDGSDLDVCVQIPNVNSRSATIRNLRRISNVLTPLSPSRIFQNRFTAKIPILHWKRDYIKTPNTLYDSLNTQEKMYFECDDIPSIDISVNNDLAIINSILIGNYVSFEPRVRDLVLFLKLWARNRNINNRSEGTLSSFAISLMLIHFLQNCDPPLLPSLQDLAFSTNEEPKYISGVDCRFSTDFNKIKSELNYITKSKRNNSDNKTLLTQFFKYFGWYNLYAQNKPILIRSVDLSEFNTENSIINEPYLHVDNPFEVGVDVANIAIHQRTKITNEFRKAYHSLKSGNSLSTLLNNF</sequence>
<proteinExistence type="predicted"/>
<dbReference type="OrthoDB" id="2274644at2759"/>
<dbReference type="PANTHER" id="PTHR12271:SF40">
    <property type="entry name" value="POLY(A) RNA POLYMERASE GLD2"/>
    <property type="match status" value="1"/>
</dbReference>
<reference evidence="2 3" key="1">
    <citation type="journal article" date="2005" name="Science">
        <title>Genome of the host-cell transforming parasite Theileria annulata compared with T. parva.</title>
        <authorList>
            <person name="Pain A."/>
            <person name="Renauld H."/>
            <person name="Berriman M."/>
            <person name="Murphy L."/>
            <person name="Yeats C.A."/>
            <person name="Weir W."/>
            <person name="Kerhornou A."/>
            <person name="Aslett M."/>
            <person name="Bishop R."/>
            <person name="Bouchier C."/>
            <person name="Cochet M."/>
            <person name="Coulson R.M.R."/>
            <person name="Cronin A."/>
            <person name="de Villiers E.P."/>
            <person name="Fraser A."/>
            <person name="Fosker N."/>
            <person name="Gardner M."/>
            <person name="Goble A."/>
            <person name="Griffiths-Jones S."/>
            <person name="Harris D.E."/>
            <person name="Katzer F."/>
            <person name="Larke N."/>
            <person name="Lord A."/>
            <person name="Maser P."/>
            <person name="McKellar S."/>
            <person name="Mooney P."/>
            <person name="Morton F."/>
            <person name="Nene V."/>
            <person name="O'Neil S."/>
            <person name="Price C."/>
            <person name="Quail M.A."/>
            <person name="Rabbinowitsch E."/>
            <person name="Rawlings N.D."/>
            <person name="Rutter S."/>
            <person name="Saunders D."/>
            <person name="Seeger K."/>
            <person name="Shah T."/>
            <person name="Squares R."/>
            <person name="Squares S."/>
            <person name="Tivey A."/>
            <person name="Walker A.R."/>
            <person name="Woodward J."/>
            <person name="Dobbelaere D.A.E."/>
            <person name="Langsley G."/>
            <person name="Rajandream M.A."/>
            <person name="McKeever D."/>
            <person name="Shiels B."/>
            <person name="Tait A."/>
            <person name="Barrell B.G."/>
            <person name="Hall N."/>
        </authorList>
    </citation>
    <scope>NUCLEOTIDE SEQUENCE [LARGE SCALE GENOMIC DNA]</scope>
    <source>
        <strain evidence="3">Ankara</strain>
    </source>
</reference>
<dbReference type="OMA" id="CVQIPNV"/>
<organism evidence="2 3">
    <name type="scientific">Theileria annulata</name>
    <dbReference type="NCBI Taxonomy" id="5874"/>
    <lineage>
        <taxon>Eukaryota</taxon>
        <taxon>Sar</taxon>
        <taxon>Alveolata</taxon>
        <taxon>Apicomplexa</taxon>
        <taxon>Aconoidasida</taxon>
        <taxon>Piroplasmida</taxon>
        <taxon>Theileriidae</taxon>
        <taxon>Theileria</taxon>
    </lineage>
</organism>
<dbReference type="EMBL" id="CR940353">
    <property type="protein sequence ID" value="CAI76131.1"/>
    <property type="molecule type" value="Genomic_DNA"/>
</dbReference>
<protein>
    <recommendedName>
        <fullName evidence="1">Poly(A) RNA polymerase mitochondrial-like central palm domain-containing protein</fullName>
    </recommendedName>
</protein>
<dbReference type="GO" id="GO:0016779">
    <property type="term" value="F:nucleotidyltransferase activity"/>
    <property type="evidence" value="ECO:0007669"/>
    <property type="project" value="TreeGrafter"/>
</dbReference>
<dbReference type="Pfam" id="PF22600">
    <property type="entry name" value="MTPAP-like_central"/>
    <property type="match status" value="1"/>
</dbReference>
<dbReference type="PANTHER" id="PTHR12271">
    <property type="entry name" value="POLY A POLYMERASE CID PAP -RELATED"/>
    <property type="match status" value="1"/>
</dbReference>
<name>Q4UAM0_THEAN</name>
<dbReference type="GeneID" id="3862613"/>
<evidence type="ECO:0000313" key="3">
    <source>
        <dbReference type="Proteomes" id="UP000001950"/>
    </source>
</evidence>
<dbReference type="eggNOG" id="KOG2277">
    <property type="taxonomic scope" value="Eukaryota"/>
</dbReference>
<gene>
    <name evidence="2" type="ORF">TA07060</name>
</gene>
<dbReference type="SUPFAM" id="SSF81301">
    <property type="entry name" value="Nucleotidyltransferase"/>
    <property type="match status" value="1"/>
</dbReference>
<feature type="domain" description="Poly(A) RNA polymerase mitochondrial-like central palm" evidence="1">
    <location>
        <begin position="144"/>
        <end position="284"/>
    </location>
</feature>
<dbReference type="STRING" id="5874.Q4UAM0"/>
<evidence type="ECO:0000259" key="1">
    <source>
        <dbReference type="Pfam" id="PF22600"/>
    </source>
</evidence>
<dbReference type="KEGG" id="tan:TA07060"/>
<accession>Q4UAM0</accession>
<dbReference type="InParanoid" id="Q4UAM0"/>
<keyword evidence="3" id="KW-1185">Reference proteome</keyword>
<evidence type="ECO:0000313" key="2">
    <source>
        <dbReference type="EMBL" id="CAI76131.1"/>
    </source>
</evidence>
<dbReference type="CDD" id="cd05402">
    <property type="entry name" value="NT_PAP_TUTase"/>
    <property type="match status" value="1"/>
</dbReference>
<dbReference type="SUPFAM" id="SSF81631">
    <property type="entry name" value="PAP/OAS1 substrate-binding domain"/>
    <property type="match status" value="1"/>
</dbReference>
<dbReference type="VEuPathDB" id="PiroplasmaDB:TA07060"/>
<dbReference type="Gene3D" id="1.10.1410.10">
    <property type="match status" value="1"/>
</dbReference>
<dbReference type="AlphaFoldDB" id="Q4UAM0"/>